<dbReference type="CDD" id="cd04673">
    <property type="entry name" value="NUDIX_ADPRase"/>
    <property type="match status" value="1"/>
</dbReference>
<dbReference type="EMBL" id="BSFK01000007">
    <property type="protein sequence ID" value="GLK76198.1"/>
    <property type="molecule type" value="Genomic_DNA"/>
</dbReference>
<dbReference type="InterPro" id="IPR000086">
    <property type="entry name" value="NUDIX_hydrolase_dom"/>
</dbReference>
<evidence type="ECO:0000256" key="2">
    <source>
        <dbReference type="ARBA" id="ARBA00022801"/>
    </source>
</evidence>
<evidence type="ECO:0000313" key="5">
    <source>
        <dbReference type="EMBL" id="GLK76198.1"/>
    </source>
</evidence>
<keyword evidence="6" id="KW-1185">Reference proteome</keyword>
<comment type="caution">
    <text evidence="5">The sequence shown here is derived from an EMBL/GenBank/DDBJ whole genome shotgun (WGS) entry which is preliminary data.</text>
</comment>
<proteinExistence type="inferred from homology"/>
<dbReference type="PRINTS" id="PR00502">
    <property type="entry name" value="NUDIXFAMILY"/>
</dbReference>
<dbReference type="PROSITE" id="PS51462">
    <property type="entry name" value="NUDIX"/>
    <property type="match status" value="1"/>
</dbReference>
<evidence type="ECO:0000256" key="3">
    <source>
        <dbReference type="RuleBase" id="RU003476"/>
    </source>
</evidence>
<dbReference type="SUPFAM" id="SSF55811">
    <property type="entry name" value="Nudix"/>
    <property type="match status" value="1"/>
</dbReference>
<protein>
    <submittedName>
        <fullName evidence="5">DNA mismatch repair protein MutT</fullName>
    </submittedName>
</protein>
<sequence length="147" mass="15232">MSGDDTLRTRPSRPFVAASLICVRDGRALLARRGAAPMRGVWSAPGGMIELGETAAEAALRELTEETGVSAHIAGLIDVVDVILKADDGAVERHVTILAFAGRWRAGDGVPGPEALEVGWFAPDALAALETTPRLGPLVAAAVERAG</sequence>
<keyword evidence="2 3" id="KW-0378">Hydrolase</keyword>
<dbReference type="InterPro" id="IPR020084">
    <property type="entry name" value="NUDIX_hydrolase_CS"/>
</dbReference>
<dbReference type="Gene3D" id="3.90.79.10">
    <property type="entry name" value="Nucleoside Triphosphate Pyrophosphohydrolase"/>
    <property type="match status" value="1"/>
</dbReference>
<organism evidence="5 6">
    <name type="scientific">Methylopila jiangsuensis</name>
    <dbReference type="NCBI Taxonomy" id="586230"/>
    <lineage>
        <taxon>Bacteria</taxon>
        <taxon>Pseudomonadati</taxon>
        <taxon>Pseudomonadota</taxon>
        <taxon>Alphaproteobacteria</taxon>
        <taxon>Hyphomicrobiales</taxon>
        <taxon>Methylopilaceae</taxon>
        <taxon>Methylopila</taxon>
    </lineage>
</organism>
<evidence type="ECO:0000259" key="4">
    <source>
        <dbReference type="PROSITE" id="PS51462"/>
    </source>
</evidence>
<dbReference type="GO" id="GO:0016787">
    <property type="term" value="F:hydrolase activity"/>
    <property type="evidence" value="ECO:0007669"/>
    <property type="project" value="UniProtKB-KW"/>
</dbReference>
<dbReference type="PANTHER" id="PTHR43046">
    <property type="entry name" value="GDP-MANNOSE MANNOSYL HYDROLASE"/>
    <property type="match status" value="1"/>
</dbReference>
<dbReference type="Proteomes" id="UP001143364">
    <property type="component" value="Unassembled WGS sequence"/>
</dbReference>
<reference evidence="5" key="1">
    <citation type="journal article" date="2014" name="Int. J. Syst. Evol. Microbiol.">
        <title>Complete genome sequence of Corynebacterium casei LMG S-19264T (=DSM 44701T), isolated from a smear-ripened cheese.</title>
        <authorList>
            <consortium name="US DOE Joint Genome Institute (JGI-PGF)"/>
            <person name="Walter F."/>
            <person name="Albersmeier A."/>
            <person name="Kalinowski J."/>
            <person name="Ruckert C."/>
        </authorList>
    </citation>
    <scope>NUCLEOTIDE SEQUENCE</scope>
    <source>
        <strain evidence="5">VKM B-2555</strain>
    </source>
</reference>
<dbReference type="PANTHER" id="PTHR43046:SF16">
    <property type="entry name" value="ADP-RIBOSE PYROPHOSPHATASE YJHB-RELATED"/>
    <property type="match status" value="1"/>
</dbReference>
<dbReference type="PROSITE" id="PS00893">
    <property type="entry name" value="NUDIX_BOX"/>
    <property type="match status" value="1"/>
</dbReference>
<evidence type="ECO:0000313" key="6">
    <source>
        <dbReference type="Proteomes" id="UP001143364"/>
    </source>
</evidence>
<dbReference type="RefSeq" id="WP_271204149.1">
    <property type="nucleotide sequence ID" value="NZ_BSFK01000007.1"/>
</dbReference>
<dbReference type="Pfam" id="PF00293">
    <property type="entry name" value="NUDIX"/>
    <property type="match status" value="1"/>
</dbReference>
<evidence type="ECO:0000256" key="1">
    <source>
        <dbReference type="ARBA" id="ARBA00001946"/>
    </source>
</evidence>
<gene>
    <name evidence="5" type="ORF">GCM10008171_14520</name>
</gene>
<accession>A0A9W6N3E0</accession>
<dbReference type="AlphaFoldDB" id="A0A9W6N3E0"/>
<name>A0A9W6N3E0_9HYPH</name>
<dbReference type="InterPro" id="IPR015797">
    <property type="entry name" value="NUDIX_hydrolase-like_dom_sf"/>
</dbReference>
<feature type="domain" description="Nudix hydrolase" evidence="4">
    <location>
        <begin position="11"/>
        <end position="143"/>
    </location>
</feature>
<comment type="similarity">
    <text evidence="3">Belongs to the Nudix hydrolase family.</text>
</comment>
<comment type="cofactor">
    <cofactor evidence="1">
        <name>Mg(2+)</name>
        <dbReference type="ChEBI" id="CHEBI:18420"/>
    </cofactor>
</comment>
<dbReference type="InterPro" id="IPR020476">
    <property type="entry name" value="Nudix_hydrolase"/>
</dbReference>
<reference evidence="5" key="2">
    <citation type="submission" date="2023-01" db="EMBL/GenBank/DDBJ databases">
        <authorList>
            <person name="Sun Q."/>
            <person name="Evtushenko L."/>
        </authorList>
    </citation>
    <scope>NUCLEOTIDE SEQUENCE</scope>
    <source>
        <strain evidence="5">VKM B-2555</strain>
    </source>
</reference>